<accession>A0ABV9MTA1</accession>
<feature type="domain" description="Transposase InsH N-terminal" evidence="1">
    <location>
        <begin position="8"/>
        <end position="65"/>
    </location>
</feature>
<proteinExistence type="predicted"/>
<protein>
    <submittedName>
        <fullName evidence="2">Transposase</fullName>
    </submittedName>
</protein>
<sequence>MDKKVNRIPWVELEKKYVKKFLNNKGNIVQPLRMALDALLIQKKYGFSDEETIMQIQENPYLQPFI</sequence>
<gene>
    <name evidence="2" type="ORF">ACFO5I_05790</name>
</gene>
<evidence type="ECO:0000313" key="2">
    <source>
        <dbReference type="EMBL" id="MFC4719237.1"/>
    </source>
</evidence>
<dbReference type="EMBL" id="JBHSGS010000032">
    <property type="protein sequence ID" value="MFC4719237.1"/>
    <property type="molecule type" value="Genomic_DNA"/>
</dbReference>
<keyword evidence="3" id="KW-1185">Reference proteome</keyword>
<comment type="caution">
    <text evidence="2">The sequence shown here is derived from an EMBL/GenBank/DDBJ whole genome shotgun (WGS) entry which is preliminary data.</text>
</comment>
<dbReference type="Pfam" id="PF05598">
    <property type="entry name" value="DUF772"/>
    <property type="match status" value="1"/>
</dbReference>
<dbReference type="InterPro" id="IPR008490">
    <property type="entry name" value="Transposase_InsH_N"/>
</dbReference>
<dbReference type="RefSeq" id="WP_204654060.1">
    <property type="nucleotide sequence ID" value="NZ_JAFBFD010000019.1"/>
</dbReference>
<name>A0ABV9MTA1_9ENTE</name>
<dbReference type="Proteomes" id="UP001595969">
    <property type="component" value="Unassembled WGS sequence"/>
</dbReference>
<evidence type="ECO:0000259" key="1">
    <source>
        <dbReference type="Pfam" id="PF05598"/>
    </source>
</evidence>
<organism evidence="2 3">
    <name type="scientific">Enterococcus lemanii</name>
    <dbReference type="NCBI Taxonomy" id="1159752"/>
    <lineage>
        <taxon>Bacteria</taxon>
        <taxon>Bacillati</taxon>
        <taxon>Bacillota</taxon>
        <taxon>Bacilli</taxon>
        <taxon>Lactobacillales</taxon>
        <taxon>Enterococcaceae</taxon>
        <taxon>Enterococcus</taxon>
    </lineage>
</organism>
<evidence type="ECO:0000313" key="3">
    <source>
        <dbReference type="Proteomes" id="UP001595969"/>
    </source>
</evidence>
<reference evidence="3" key="1">
    <citation type="journal article" date="2019" name="Int. J. Syst. Evol. Microbiol.">
        <title>The Global Catalogue of Microorganisms (GCM) 10K type strain sequencing project: providing services to taxonomists for standard genome sequencing and annotation.</title>
        <authorList>
            <consortium name="The Broad Institute Genomics Platform"/>
            <consortium name="The Broad Institute Genome Sequencing Center for Infectious Disease"/>
            <person name="Wu L."/>
            <person name="Ma J."/>
        </authorList>
    </citation>
    <scope>NUCLEOTIDE SEQUENCE [LARGE SCALE GENOMIC DNA]</scope>
    <source>
        <strain evidence="3">CGMCC 1.19032</strain>
    </source>
</reference>